<comment type="caution">
    <text evidence="1">The sequence shown here is derived from an EMBL/GenBank/DDBJ whole genome shotgun (WGS) entry which is preliminary data.</text>
</comment>
<gene>
    <name evidence="1" type="ORF">F5148DRAFT_1148239</name>
</gene>
<organism evidence="1 2">
    <name type="scientific">Russula earlei</name>
    <dbReference type="NCBI Taxonomy" id="71964"/>
    <lineage>
        <taxon>Eukaryota</taxon>
        <taxon>Fungi</taxon>
        <taxon>Dikarya</taxon>
        <taxon>Basidiomycota</taxon>
        <taxon>Agaricomycotina</taxon>
        <taxon>Agaricomycetes</taxon>
        <taxon>Russulales</taxon>
        <taxon>Russulaceae</taxon>
        <taxon>Russula</taxon>
    </lineage>
</organism>
<reference evidence="1" key="1">
    <citation type="submission" date="2021-03" db="EMBL/GenBank/DDBJ databases">
        <title>Evolutionary priming and transition to the ectomycorrhizal habit in an iconic lineage of mushroom-forming fungi: is preadaptation a requirement?</title>
        <authorList>
            <consortium name="DOE Joint Genome Institute"/>
            <person name="Looney B.P."/>
            <person name="Miyauchi S."/>
            <person name="Morin E."/>
            <person name="Drula E."/>
            <person name="Courty P.E."/>
            <person name="Chicoki N."/>
            <person name="Fauchery L."/>
            <person name="Kohler A."/>
            <person name="Kuo A."/>
            <person name="LaButti K."/>
            <person name="Pangilinan J."/>
            <person name="Lipzen A."/>
            <person name="Riley R."/>
            <person name="Andreopoulos W."/>
            <person name="He G."/>
            <person name="Johnson J."/>
            <person name="Barry K.W."/>
            <person name="Grigoriev I.V."/>
            <person name="Nagy L."/>
            <person name="Hibbett D."/>
            <person name="Henrissat B."/>
            <person name="Matheny P.B."/>
            <person name="Labbe J."/>
            <person name="Martin A.F."/>
        </authorList>
    </citation>
    <scope>NUCLEOTIDE SEQUENCE</scope>
    <source>
        <strain evidence="1">BPL698</strain>
    </source>
</reference>
<sequence length="142" mass="16829">MQVQQPRFMGSINEWDPKDQQAVFSIQHELRHLQKNMDEESEKFGEDPTQHDRLRSMTIHQLSKLEEHKETLKEMQRKKNPPAVEVNNFLDDVLLYRQIQAKEAKVNDVVVIPDRGDRSHTRVTEYSRYIIQVLFDAAYTHA</sequence>
<keyword evidence="2" id="KW-1185">Reference proteome</keyword>
<evidence type="ECO:0000313" key="1">
    <source>
        <dbReference type="EMBL" id="KAI9509528.1"/>
    </source>
</evidence>
<accession>A0ACC0UD76</accession>
<dbReference type="EMBL" id="JAGFNK010000062">
    <property type="protein sequence ID" value="KAI9509528.1"/>
    <property type="molecule type" value="Genomic_DNA"/>
</dbReference>
<proteinExistence type="predicted"/>
<evidence type="ECO:0000313" key="2">
    <source>
        <dbReference type="Proteomes" id="UP001207468"/>
    </source>
</evidence>
<protein>
    <submittedName>
        <fullName evidence="1">Uncharacterized protein</fullName>
    </submittedName>
</protein>
<name>A0ACC0UD76_9AGAM</name>
<dbReference type="Proteomes" id="UP001207468">
    <property type="component" value="Unassembled WGS sequence"/>
</dbReference>